<proteinExistence type="predicted"/>
<organism evidence="2 3">
    <name type="scientific">Allosaccharopolyspora coralli</name>
    <dbReference type="NCBI Taxonomy" id="2665642"/>
    <lineage>
        <taxon>Bacteria</taxon>
        <taxon>Bacillati</taxon>
        <taxon>Actinomycetota</taxon>
        <taxon>Actinomycetes</taxon>
        <taxon>Pseudonocardiales</taxon>
        <taxon>Pseudonocardiaceae</taxon>
        <taxon>Allosaccharopolyspora</taxon>
    </lineage>
</organism>
<dbReference type="InterPro" id="IPR015943">
    <property type="entry name" value="WD40/YVTN_repeat-like_dom_sf"/>
</dbReference>
<dbReference type="KEGG" id="sace:GIY23_07090"/>
<feature type="transmembrane region" description="Helical" evidence="1">
    <location>
        <begin position="55"/>
        <end position="74"/>
    </location>
</feature>
<dbReference type="Gene3D" id="2.130.10.10">
    <property type="entry name" value="YVTN repeat-like/Quinoprotein amine dehydrogenase"/>
    <property type="match status" value="1"/>
</dbReference>
<dbReference type="EMBL" id="CP045929">
    <property type="protein sequence ID" value="QGK69325.1"/>
    <property type="molecule type" value="Genomic_DNA"/>
</dbReference>
<dbReference type="Proteomes" id="UP000371041">
    <property type="component" value="Chromosome"/>
</dbReference>
<gene>
    <name evidence="2" type="ORF">GIY23_07090</name>
</gene>
<keyword evidence="1" id="KW-0472">Membrane</keyword>
<dbReference type="SUPFAM" id="SSF50998">
    <property type="entry name" value="Quinoprotein alcohol dehydrogenase-like"/>
    <property type="match status" value="1"/>
</dbReference>
<dbReference type="RefSeq" id="WP_154075921.1">
    <property type="nucleotide sequence ID" value="NZ_CP045929.1"/>
</dbReference>
<keyword evidence="1" id="KW-0812">Transmembrane</keyword>
<keyword evidence="3" id="KW-1185">Reference proteome</keyword>
<evidence type="ECO:0000313" key="2">
    <source>
        <dbReference type="EMBL" id="QGK69325.1"/>
    </source>
</evidence>
<accession>A0A5Q3QCW4</accession>
<protein>
    <recommendedName>
        <fullName evidence="4">FbpC C-terminal regulatory nucleotide binding domain-containing protein</fullName>
    </recommendedName>
</protein>
<evidence type="ECO:0000256" key="1">
    <source>
        <dbReference type="SAM" id="Phobius"/>
    </source>
</evidence>
<keyword evidence="1" id="KW-1133">Transmembrane helix</keyword>
<reference evidence="3" key="1">
    <citation type="submission" date="2019-11" db="EMBL/GenBank/DDBJ databases">
        <title>The complete genome sequence of Saccharopolyspora sp. E2A.</title>
        <authorList>
            <person name="Zhang G."/>
        </authorList>
    </citation>
    <scope>NUCLEOTIDE SEQUENCE [LARGE SCALE GENOMIC DNA]</scope>
    <source>
        <strain evidence="3">E2A</strain>
    </source>
</reference>
<dbReference type="InterPro" id="IPR011047">
    <property type="entry name" value="Quinoprotein_ADH-like_sf"/>
</dbReference>
<dbReference type="AlphaFoldDB" id="A0A5Q3QCW4"/>
<sequence length="351" mass="36500">MNDFHRGQGRDDHERAVHEVRRRLADAVDDVEPAPDALPRLLSEVRRRRSPRRPLIAAAVAGAAAVTAVVVAIVQVGPPRPEPAGVAPNSYVAQPEPGVIATFDVGSGRQLDRIARTPVPGGTIAADEDRVYVVLQNGAEQGIVEIDAAGEQRIVEPLSEHRDVRAFAAGAGTVAYAGNREVVVGGGGTQRRIAVPPGLDVLDLAVGDDGRIAVLTRSQQGHTQVHVGSEATELAALPTVPTPGDCGAIAVEWTGTEVAALSPVDCDRGERFRVSTFDPGSGEVVGGGVPFSVAGHRVDADSVQLSTDKLGRFLVSASGTPQWLIDGGTVDVLPAPCSEDTCATTPATFWG</sequence>
<evidence type="ECO:0000313" key="3">
    <source>
        <dbReference type="Proteomes" id="UP000371041"/>
    </source>
</evidence>
<evidence type="ECO:0008006" key="4">
    <source>
        <dbReference type="Google" id="ProtNLM"/>
    </source>
</evidence>
<name>A0A5Q3QCW4_9PSEU</name>